<feature type="compositionally biased region" description="Gly residues" evidence="1">
    <location>
        <begin position="126"/>
        <end position="153"/>
    </location>
</feature>
<feature type="region of interest" description="Disordered" evidence="1">
    <location>
        <begin position="74"/>
        <end position="109"/>
    </location>
</feature>
<sequence>MARVAGAGRGCGAFTGEEQRELVRLRTARGDQRVRVGRVRVDLRGQRAGDERFEGGGRRGLVPGVQGRVERRRGEIRRRGEGERRGVQVGGAQGVGGVGGAGREGVDEGTEGFLGARAVVGEDGSEGLGDMAGDGGGAAGGEGAGAGGGAGAEGGEEVREERAEGVCAGGASGEGCGTHGRQGAGVFERCAGVWGSVTRTRYLVGREGCGVLGCGPAEVGGGLRGGRGGGRCRGPLSAGGERGDGWTGGAGSAPSPPLRRGP</sequence>
<name>A0A160NV50_STRLU</name>
<evidence type="ECO:0000313" key="2">
    <source>
        <dbReference type="EMBL" id="BAU82479.1"/>
    </source>
</evidence>
<feature type="compositionally biased region" description="Gly residues" evidence="1">
    <location>
        <begin position="88"/>
        <end position="103"/>
    </location>
</feature>
<proteinExistence type="predicted"/>
<feature type="compositionally biased region" description="Basic and acidic residues" evidence="1">
    <location>
        <begin position="74"/>
        <end position="86"/>
    </location>
</feature>
<keyword evidence="3" id="KW-1185">Reference proteome</keyword>
<organism evidence="2 3">
    <name type="scientific">Streptomyces laurentii</name>
    <dbReference type="NCBI Taxonomy" id="39478"/>
    <lineage>
        <taxon>Bacteria</taxon>
        <taxon>Bacillati</taxon>
        <taxon>Actinomycetota</taxon>
        <taxon>Actinomycetes</taxon>
        <taxon>Kitasatosporales</taxon>
        <taxon>Streptomycetaceae</taxon>
        <taxon>Streptomyces</taxon>
    </lineage>
</organism>
<dbReference type="KEGG" id="slau:SLA_1541"/>
<gene>
    <name evidence="2" type="ORF">SLA_1541</name>
</gene>
<feature type="region of interest" description="Disordered" evidence="1">
    <location>
        <begin position="124"/>
        <end position="164"/>
    </location>
</feature>
<dbReference type="EMBL" id="AP017424">
    <property type="protein sequence ID" value="BAU82479.1"/>
    <property type="molecule type" value="Genomic_DNA"/>
</dbReference>
<accession>A0A160NV50</accession>
<evidence type="ECO:0000256" key="1">
    <source>
        <dbReference type="SAM" id="MobiDB-lite"/>
    </source>
</evidence>
<evidence type="ECO:0000313" key="3">
    <source>
        <dbReference type="Proteomes" id="UP000217676"/>
    </source>
</evidence>
<dbReference type="AlphaFoldDB" id="A0A160NV50"/>
<reference evidence="2 3" key="1">
    <citation type="journal article" date="2016" name="Genome Announc.">
        <title>Complete Genome Sequence of Thiostrepton-Producing Streptomyces laurentii ATCC 31255.</title>
        <authorList>
            <person name="Doi K."/>
            <person name="Fujino Y."/>
            <person name="Nagayoshi Y."/>
            <person name="Ohshima T."/>
            <person name="Ogata S."/>
        </authorList>
    </citation>
    <scope>NUCLEOTIDE SEQUENCE [LARGE SCALE GENOMIC DNA]</scope>
    <source>
        <strain evidence="2 3">ATCC 31255</strain>
    </source>
</reference>
<protein>
    <submittedName>
        <fullName evidence="2">Uncharacterized protein</fullName>
    </submittedName>
</protein>
<dbReference type="Proteomes" id="UP000217676">
    <property type="component" value="Chromosome"/>
</dbReference>
<feature type="region of interest" description="Disordered" evidence="1">
    <location>
        <begin position="224"/>
        <end position="262"/>
    </location>
</feature>